<accession>A0AAN8L0W7</accession>
<feature type="domain" description="J" evidence="3">
    <location>
        <begin position="237"/>
        <end position="302"/>
    </location>
</feature>
<dbReference type="AlphaFoldDB" id="A0AAN8L0W7"/>
<keyword evidence="2" id="KW-1133">Transmembrane helix</keyword>
<proteinExistence type="predicted"/>
<evidence type="ECO:0000313" key="4">
    <source>
        <dbReference type="EMBL" id="KAK6296381.1"/>
    </source>
</evidence>
<organism evidence="4 5">
    <name type="scientific">Coregonus suidteri</name>
    <dbReference type="NCBI Taxonomy" id="861788"/>
    <lineage>
        <taxon>Eukaryota</taxon>
        <taxon>Metazoa</taxon>
        <taxon>Chordata</taxon>
        <taxon>Craniata</taxon>
        <taxon>Vertebrata</taxon>
        <taxon>Euteleostomi</taxon>
        <taxon>Actinopterygii</taxon>
        <taxon>Neopterygii</taxon>
        <taxon>Teleostei</taxon>
        <taxon>Protacanthopterygii</taxon>
        <taxon>Salmoniformes</taxon>
        <taxon>Salmonidae</taxon>
        <taxon>Coregoninae</taxon>
        <taxon>Coregonus</taxon>
    </lineage>
</organism>
<dbReference type="InterPro" id="IPR036869">
    <property type="entry name" value="J_dom_sf"/>
</dbReference>
<keyword evidence="2" id="KW-0472">Membrane</keyword>
<keyword evidence="5" id="KW-1185">Reference proteome</keyword>
<dbReference type="CDD" id="cd06257">
    <property type="entry name" value="DnaJ"/>
    <property type="match status" value="1"/>
</dbReference>
<evidence type="ECO:0000313" key="5">
    <source>
        <dbReference type="Proteomes" id="UP001356427"/>
    </source>
</evidence>
<feature type="region of interest" description="Disordered" evidence="1">
    <location>
        <begin position="304"/>
        <end position="338"/>
    </location>
</feature>
<dbReference type="InterPro" id="IPR001623">
    <property type="entry name" value="DnaJ_domain"/>
</dbReference>
<evidence type="ECO:0000256" key="1">
    <source>
        <dbReference type="SAM" id="MobiDB-lite"/>
    </source>
</evidence>
<dbReference type="PRINTS" id="PR00625">
    <property type="entry name" value="JDOMAIN"/>
</dbReference>
<name>A0AAN8L0W7_9TELE</name>
<dbReference type="Pfam" id="PF00226">
    <property type="entry name" value="DnaJ"/>
    <property type="match status" value="1"/>
</dbReference>
<protein>
    <recommendedName>
        <fullName evidence="3">J domain-containing protein</fullName>
    </recommendedName>
</protein>
<sequence length="414" mass="47330">MEEVSRRLGSGAYRFSTIRNAPTNFLPCAKGQENRTMSVAATSIIGARTCRTGRRIYERQQVSTRDRQASSWEPESENLKDNALECMELEHRAQILFSLKHENRLCYGTLPQVCSSCDLLLLDIDAKPSIKLATVQDSPLRQSALYLWPSVQPLSQDNLLITAHRMTCWNSRGVVMATFHPETFGSPQQLRAFSTVMLKQSGWFRPHPEHLYSTRAYSWRSKNNTSDIPPLHRSRTAYYDVLQVSPSATQSQIKTAYYKQSFIYHPDKNPDNEEATQRFSEISEAYSVLGSMALRRKYDRGILSGSDVQGAGRPSERESTSSTRASGPQQYQQQQRSRRFSNVGGKAMFDFDAFFQAHYGEQLLREKELRARKAHYQQKQQQDYKQWKLGKMLEMTVGVLLAMGGVIFFSITRS</sequence>
<dbReference type="PANTHER" id="PTHR44873:SF1">
    <property type="entry name" value="DNAJ HOMOLOG SUBFAMILY C MEMBER 30, MITOCHONDRIAL"/>
    <property type="match status" value="1"/>
</dbReference>
<dbReference type="SMART" id="SM00271">
    <property type="entry name" value="DnaJ"/>
    <property type="match status" value="1"/>
</dbReference>
<dbReference type="Proteomes" id="UP001356427">
    <property type="component" value="Unassembled WGS sequence"/>
</dbReference>
<dbReference type="EMBL" id="JAGTTL010000032">
    <property type="protein sequence ID" value="KAK6296381.1"/>
    <property type="molecule type" value="Genomic_DNA"/>
</dbReference>
<dbReference type="Gene3D" id="1.10.287.110">
    <property type="entry name" value="DnaJ domain"/>
    <property type="match status" value="1"/>
</dbReference>
<dbReference type="SUPFAM" id="SSF46565">
    <property type="entry name" value="Chaperone J-domain"/>
    <property type="match status" value="1"/>
</dbReference>
<reference evidence="4 5" key="1">
    <citation type="submission" date="2021-04" db="EMBL/GenBank/DDBJ databases">
        <authorList>
            <person name="De Guttry C."/>
            <person name="Zahm M."/>
            <person name="Klopp C."/>
            <person name="Cabau C."/>
            <person name="Louis A."/>
            <person name="Berthelot C."/>
            <person name="Parey E."/>
            <person name="Roest Crollius H."/>
            <person name="Montfort J."/>
            <person name="Robinson-Rechavi M."/>
            <person name="Bucao C."/>
            <person name="Bouchez O."/>
            <person name="Gislard M."/>
            <person name="Lluch J."/>
            <person name="Milhes M."/>
            <person name="Lampietro C."/>
            <person name="Lopez Roques C."/>
            <person name="Donnadieu C."/>
            <person name="Braasch I."/>
            <person name="Desvignes T."/>
            <person name="Postlethwait J."/>
            <person name="Bobe J."/>
            <person name="Wedekind C."/>
            <person name="Guiguen Y."/>
        </authorList>
    </citation>
    <scope>NUCLEOTIDE SEQUENCE [LARGE SCALE GENOMIC DNA]</scope>
    <source>
        <strain evidence="4">Cs_M1</strain>
        <tissue evidence="4">Blood</tissue>
    </source>
</reference>
<feature type="compositionally biased region" description="Low complexity" evidence="1">
    <location>
        <begin position="320"/>
        <end position="335"/>
    </location>
</feature>
<dbReference type="PROSITE" id="PS50076">
    <property type="entry name" value="DNAJ_2"/>
    <property type="match status" value="1"/>
</dbReference>
<dbReference type="PANTHER" id="PTHR44873">
    <property type="entry name" value="DNAJ HOMOLOG SUBFAMILY C MEMBER 30, MITOCHONDRIAL"/>
    <property type="match status" value="1"/>
</dbReference>
<comment type="caution">
    <text evidence="4">The sequence shown here is derived from an EMBL/GenBank/DDBJ whole genome shotgun (WGS) entry which is preliminary data.</text>
</comment>
<feature type="transmembrane region" description="Helical" evidence="2">
    <location>
        <begin position="392"/>
        <end position="411"/>
    </location>
</feature>
<gene>
    <name evidence="4" type="ORF">J4Q44_G00325230</name>
</gene>
<evidence type="ECO:0000256" key="2">
    <source>
        <dbReference type="SAM" id="Phobius"/>
    </source>
</evidence>
<keyword evidence="2" id="KW-0812">Transmembrane</keyword>
<dbReference type="InterPro" id="IPR053025">
    <property type="entry name" value="Mito_ATP_Synthase-Asso"/>
</dbReference>
<evidence type="ECO:0000259" key="3">
    <source>
        <dbReference type="PROSITE" id="PS50076"/>
    </source>
</evidence>